<feature type="domain" description="TERF2-interacting telomeric protein 1 Myb" evidence="12">
    <location>
        <begin position="99"/>
        <end position="155"/>
    </location>
</feature>
<dbReference type="CDD" id="cd11655">
    <property type="entry name" value="rap1_myb-like"/>
    <property type="match status" value="1"/>
</dbReference>
<evidence type="ECO:0000256" key="1">
    <source>
        <dbReference type="ARBA" id="ARBA00010467"/>
    </source>
</evidence>
<comment type="subcellular location">
    <subcellularLocation>
        <location evidence="10">Nucleus</location>
    </subcellularLocation>
    <subcellularLocation>
        <location evidence="10">Chromosome</location>
        <location evidence="10">Telomere</location>
    </subcellularLocation>
</comment>
<feature type="region of interest" description="Disordered" evidence="11">
    <location>
        <begin position="75"/>
        <end position="99"/>
    </location>
</feature>
<evidence type="ECO:0000256" key="8">
    <source>
        <dbReference type="ARBA" id="ARBA00023242"/>
    </source>
</evidence>
<dbReference type="GO" id="GO:0010833">
    <property type="term" value="P:telomere maintenance via telomere lengthening"/>
    <property type="evidence" value="ECO:0007669"/>
    <property type="project" value="UniProtKB-UniRule"/>
</dbReference>
<keyword evidence="15" id="KW-1185">Reference proteome</keyword>
<evidence type="ECO:0000256" key="4">
    <source>
        <dbReference type="ARBA" id="ARBA00022895"/>
    </source>
</evidence>
<feature type="compositionally biased region" description="Low complexity" evidence="11">
    <location>
        <begin position="88"/>
        <end position="98"/>
    </location>
</feature>
<dbReference type="AlphaFoldDB" id="A0AAV2M4F7"/>
<evidence type="ECO:0000256" key="6">
    <source>
        <dbReference type="ARBA" id="ARBA00023159"/>
    </source>
</evidence>
<dbReference type="GO" id="GO:0005654">
    <property type="term" value="C:nucleoplasm"/>
    <property type="evidence" value="ECO:0007669"/>
    <property type="project" value="UniProtKB-ARBA"/>
</dbReference>
<dbReference type="InterPro" id="IPR038104">
    <property type="entry name" value="Rap1_C_sf"/>
</dbReference>
<dbReference type="Proteomes" id="UP001497482">
    <property type="component" value="Chromosome 6"/>
</dbReference>
<feature type="domain" description="BRCT" evidence="13">
    <location>
        <begin position="2"/>
        <end position="66"/>
    </location>
</feature>
<proteinExistence type="inferred from homology"/>
<dbReference type="GO" id="GO:0042162">
    <property type="term" value="F:telomeric DNA binding"/>
    <property type="evidence" value="ECO:0007669"/>
    <property type="project" value="TreeGrafter"/>
</dbReference>
<feature type="compositionally biased region" description="Polar residues" evidence="11">
    <location>
        <begin position="363"/>
        <end position="373"/>
    </location>
</feature>
<evidence type="ECO:0000313" key="15">
    <source>
        <dbReference type="Proteomes" id="UP001497482"/>
    </source>
</evidence>
<dbReference type="FunFam" id="1.10.10.60:FF:000246">
    <property type="entry name" value="Telomeric repeat-binding factor 2-interacting protein 1"/>
    <property type="match status" value="1"/>
</dbReference>
<organism evidence="14 15">
    <name type="scientific">Knipowitschia caucasica</name>
    <name type="common">Caucasian dwarf goby</name>
    <name type="synonym">Pomatoschistus caucasicus</name>
    <dbReference type="NCBI Taxonomy" id="637954"/>
    <lineage>
        <taxon>Eukaryota</taxon>
        <taxon>Metazoa</taxon>
        <taxon>Chordata</taxon>
        <taxon>Craniata</taxon>
        <taxon>Vertebrata</taxon>
        <taxon>Euteleostomi</taxon>
        <taxon>Actinopterygii</taxon>
        <taxon>Neopterygii</taxon>
        <taxon>Teleostei</taxon>
        <taxon>Neoteleostei</taxon>
        <taxon>Acanthomorphata</taxon>
        <taxon>Gobiaria</taxon>
        <taxon>Gobiiformes</taxon>
        <taxon>Gobioidei</taxon>
        <taxon>Gobiidae</taxon>
        <taxon>Gobiinae</taxon>
        <taxon>Knipowitschia</taxon>
    </lineage>
</organism>
<feature type="compositionally biased region" description="Acidic residues" evidence="11">
    <location>
        <begin position="229"/>
        <end position="243"/>
    </location>
</feature>
<evidence type="ECO:0000256" key="5">
    <source>
        <dbReference type="ARBA" id="ARBA00023015"/>
    </source>
</evidence>
<feature type="region of interest" description="Disordered" evidence="11">
    <location>
        <begin position="324"/>
        <end position="382"/>
    </location>
</feature>
<feature type="region of interest" description="Disordered" evidence="11">
    <location>
        <begin position="160"/>
        <end position="289"/>
    </location>
</feature>
<dbReference type="GO" id="GO:0031848">
    <property type="term" value="P:protection from non-homologous end joining at telomere"/>
    <property type="evidence" value="ECO:0007669"/>
    <property type="project" value="TreeGrafter"/>
</dbReference>
<evidence type="ECO:0000256" key="3">
    <source>
        <dbReference type="ARBA" id="ARBA00022454"/>
    </source>
</evidence>
<evidence type="ECO:0000256" key="11">
    <source>
        <dbReference type="SAM" id="MobiDB-lite"/>
    </source>
</evidence>
<keyword evidence="5 10" id="KW-0805">Transcription regulation</keyword>
<feature type="compositionally biased region" description="Polar residues" evidence="11">
    <location>
        <begin position="266"/>
        <end position="289"/>
    </location>
</feature>
<comment type="function">
    <text evidence="10">Acts both as a regulator of telomere function and as a transcription regulator. Involved in the regulation of telomere length and protection as a component of the shelterin complex (telosome). Does not bind DNA directly: recruited to telomeric double-stranded 5'-TTAGGG-3' repeats via its interaction with terf2. Independently of its function in telomeres, also acts as a transcription regulator: recruited to extratelomeric 5'-TTAGGG-3' sites via its association with terf2 or other factors, and regulates gene expression.</text>
</comment>
<evidence type="ECO:0000259" key="13">
    <source>
        <dbReference type="Pfam" id="PF16589"/>
    </source>
</evidence>
<protein>
    <recommendedName>
        <fullName evidence="2 10">Telomeric repeat-binding factor 2-interacting protein 1</fullName>
        <shortName evidence="10">TERF2-interacting telomeric protein 1</shortName>
    </recommendedName>
    <alternativeName>
        <fullName evidence="9 10">Repressor/activator protein 1 homolog</fullName>
    </alternativeName>
</protein>
<dbReference type="InterPro" id="IPR039595">
    <property type="entry name" value="TE2IP/Rap1"/>
</dbReference>
<keyword evidence="4 10" id="KW-0779">Telomere</keyword>
<dbReference type="Pfam" id="PF16589">
    <property type="entry name" value="BRCT_2"/>
    <property type="match status" value="1"/>
</dbReference>
<evidence type="ECO:0000313" key="14">
    <source>
        <dbReference type="EMBL" id="CAL1608204.1"/>
    </source>
</evidence>
<keyword evidence="7 10" id="KW-0804">Transcription</keyword>
<comment type="subunit">
    <text evidence="10">Homodimer.</text>
</comment>
<dbReference type="InterPro" id="IPR009057">
    <property type="entry name" value="Homeodomain-like_sf"/>
</dbReference>
<evidence type="ECO:0000256" key="2">
    <source>
        <dbReference type="ARBA" id="ARBA00017805"/>
    </source>
</evidence>
<dbReference type="PANTHER" id="PTHR16466">
    <property type="entry name" value="TELOMERE REPEAT-BINDING FACTOR 2-INTERACTING PROTEIN 1"/>
    <property type="match status" value="1"/>
</dbReference>
<dbReference type="PANTHER" id="PTHR16466:SF6">
    <property type="entry name" value="TELOMERIC REPEAT-BINDING FACTOR 2-INTERACTING PROTEIN 1"/>
    <property type="match status" value="1"/>
</dbReference>
<name>A0AAV2M4F7_KNICA</name>
<accession>A0AAV2M4F7</accession>
<dbReference type="Pfam" id="PF08914">
    <property type="entry name" value="Myb_Rap1"/>
    <property type="match status" value="1"/>
</dbReference>
<dbReference type="Gene3D" id="1.10.10.2170">
    <property type="match status" value="1"/>
</dbReference>
<evidence type="ECO:0000259" key="12">
    <source>
        <dbReference type="Pfam" id="PF08914"/>
    </source>
</evidence>
<evidence type="ECO:0000256" key="9">
    <source>
        <dbReference type="ARBA" id="ARBA00032471"/>
    </source>
</evidence>
<sequence length="520" mass="57591">MKQQLQPLITAGGGLLCNVQRPGAVLLCDPEDKTAEGENAAQRFVSTHYIQDCTEKNKRLNIEDYRLNIGAANSVRTKPTGRSGSGRSGSATASGRSAYTTEEDDAILRYVSKRVTEIGGNKLWQIMAQKQVTGHSWQSMKYRFRVQLAHRLQEYKQLRMQENKTHSTGQTEPEDEDEGDASPGSAFQDLDPAPQDCDPTPQNPDSASQGPEGLSAEMDVTQVSQSSEELADVEPTQESEASDLMELCQSDTDETPQPQPVPTVGERQTNARTSNDLLPNSVNRPLTQRQVKLGAVPNVRKLRSGTSTEVLFKWPPVLLKSKPAASLRSHQREEPLPQKKVQKTQSREAAQMQEESQDGPSAIMQTDEGNCQAPQPPEKRAEKRKIGILEMATKEFEDDSESDCDQFETPRSTSTEAVLVQEAEIAPSLTQDQLEEDVKLLRDLMEQSSQDIVSVTKSLLKASGDVALAFEILRNPSCFSGPVWTQVDNQRLSSMDPEARQDLLTKYGEESVAKRMLFLE</sequence>
<evidence type="ECO:0000256" key="7">
    <source>
        <dbReference type="ARBA" id="ARBA00023163"/>
    </source>
</evidence>
<keyword evidence="6 10" id="KW-0010">Activator</keyword>
<dbReference type="Gene3D" id="1.10.10.60">
    <property type="entry name" value="Homeodomain-like"/>
    <property type="match status" value="1"/>
</dbReference>
<comment type="similarity">
    <text evidence="1 10">Belongs to the RAP1 family.</text>
</comment>
<keyword evidence="3 10" id="KW-0158">Chromosome</keyword>
<dbReference type="InterPro" id="IPR015010">
    <property type="entry name" value="TERF2IP_Myb"/>
</dbReference>
<keyword evidence="8 10" id="KW-0539">Nucleus</keyword>
<dbReference type="InterPro" id="IPR001357">
    <property type="entry name" value="BRCT_dom"/>
</dbReference>
<gene>
    <name evidence="14" type="ORF">KC01_LOCUS35176</name>
</gene>
<evidence type="ECO:0000256" key="10">
    <source>
        <dbReference type="RuleBase" id="RU367107"/>
    </source>
</evidence>
<dbReference type="EMBL" id="OZ035828">
    <property type="protein sequence ID" value="CAL1608204.1"/>
    <property type="molecule type" value="Genomic_DNA"/>
</dbReference>
<dbReference type="GO" id="GO:0070187">
    <property type="term" value="C:shelterin complex"/>
    <property type="evidence" value="ECO:0007669"/>
    <property type="project" value="TreeGrafter"/>
</dbReference>
<dbReference type="GO" id="GO:0006355">
    <property type="term" value="P:regulation of DNA-templated transcription"/>
    <property type="evidence" value="ECO:0007669"/>
    <property type="project" value="UniProtKB-UniRule"/>
</dbReference>
<reference evidence="14 15" key="1">
    <citation type="submission" date="2024-04" db="EMBL/GenBank/DDBJ databases">
        <authorList>
            <person name="Waldvogel A.-M."/>
            <person name="Schoenle A."/>
        </authorList>
    </citation>
    <scope>NUCLEOTIDE SEQUENCE [LARGE SCALE GENOMIC DNA]</scope>
</reference>
<dbReference type="SUPFAM" id="SSF46689">
    <property type="entry name" value="Homeodomain-like"/>
    <property type="match status" value="1"/>
</dbReference>